<dbReference type="SUPFAM" id="SSF52540">
    <property type="entry name" value="P-loop containing nucleoside triphosphate hydrolases"/>
    <property type="match status" value="1"/>
</dbReference>
<accession>A0A7Z2S9I9</accession>
<feature type="active site" evidence="7">
    <location>
        <position position="425"/>
    </location>
</feature>
<organism evidence="10 11">
    <name type="scientific">Sphingomonas changnyeongensis</name>
    <dbReference type="NCBI Taxonomy" id="2698679"/>
    <lineage>
        <taxon>Bacteria</taxon>
        <taxon>Pseudomonadati</taxon>
        <taxon>Pseudomonadota</taxon>
        <taxon>Alphaproteobacteria</taxon>
        <taxon>Sphingomonadales</taxon>
        <taxon>Sphingomonadaceae</taxon>
        <taxon>Sphingomonas</taxon>
    </lineage>
</organism>
<gene>
    <name evidence="7" type="primary">cobQ</name>
    <name evidence="10" type="ORF">GVO57_08080</name>
</gene>
<feature type="active site" description="Nucleophile" evidence="7">
    <location>
        <position position="328"/>
    </location>
</feature>
<dbReference type="AlphaFoldDB" id="A0A7Z2S9I9"/>
<dbReference type="EMBL" id="CP047895">
    <property type="protein sequence ID" value="QHL90794.1"/>
    <property type="molecule type" value="Genomic_DNA"/>
</dbReference>
<dbReference type="GO" id="GO:0009236">
    <property type="term" value="P:cobalamin biosynthetic process"/>
    <property type="evidence" value="ECO:0007669"/>
    <property type="project" value="UniProtKB-UniRule"/>
</dbReference>
<dbReference type="PROSITE" id="PS51274">
    <property type="entry name" value="GATASE_COBBQ"/>
    <property type="match status" value="1"/>
</dbReference>
<dbReference type="Proteomes" id="UP000464468">
    <property type="component" value="Chromosome"/>
</dbReference>
<proteinExistence type="inferred from homology"/>
<sequence length="486" mass="50552">MIQGTGSDVGKSLLVAGLCRIARRRGIRVAPFKPQNMSNNAAACADGGEIGRAQALQARAAGLAPHTDFNPVLLKPASDRRAQIVVHGRVQDAQDAARYMAGRGALMPAVAESFTRLAAAFDLVIVEGAGSPAEINLRAGDIANMGFARRFDVPVILAGDIDRGGVIAALVGTQAVLDPEDAAMIRGFLVNKFRGDPALFDDGLAEIVRRTGWPSLGVIPWIAAASRLPAEDAVVLERGIAGQDAPLTIVAPMLSRIANFDDADPLRLEPGVDFRFVPPGRPLPRNADVVLLLGTKSTLADLAFLRAQGWDTDLLAHVRGGGRVLGLCGGFQMLGRRIRDPDGIDGPAGAADGLGLLDIETVMTPGKQVRPAAGRCALTGAPVQGYEIHAGNTHGPGLARPLLNLDHGPDGAVSADGRIAGSYLHGLFGSDAFRRAWLNRVRPGVAGDLAYEAEVEAALDGVADALEAAVDLDALFAAARTPLLGA</sequence>
<dbReference type="Pfam" id="PF07685">
    <property type="entry name" value="GATase_3"/>
    <property type="match status" value="1"/>
</dbReference>
<evidence type="ECO:0000256" key="5">
    <source>
        <dbReference type="ARBA" id="ARBA00022962"/>
    </source>
</evidence>
<evidence type="ECO:0000256" key="6">
    <source>
        <dbReference type="ARBA" id="ARBA00025166"/>
    </source>
</evidence>
<dbReference type="HAMAP" id="MF_00028">
    <property type="entry name" value="CobQ"/>
    <property type="match status" value="1"/>
</dbReference>
<evidence type="ECO:0000313" key="10">
    <source>
        <dbReference type="EMBL" id="QHL90794.1"/>
    </source>
</evidence>
<name>A0A7Z2S9I9_9SPHN</name>
<dbReference type="Gene3D" id="3.40.50.880">
    <property type="match status" value="1"/>
</dbReference>
<dbReference type="InterPro" id="IPR029062">
    <property type="entry name" value="Class_I_gatase-like"/>
</dbReference>
<comment type="similarity">
    <text evidence="2 7">Belongs to the CobB/CobQ family. CobQ subfamily.</text>
</comment>
<evidence type="ECO:0000256" key="3">
    <source>
        <dbReference type="ARBA" id="ARBA00019833"/>
    </source>
</evidence>
<dbReference type="GO" id="GO:0003824">
    <property type="term" value="F:catalytic activity"/>
    <property type="evidence" value="ECO:0007669"/>
    <property type="project" value="InterPro"/>
</dbReference>
<comment type="pathway">
    <text evidence="1 7">Cofactor biosynthesis; adenosylcobalamin biosynthesis.</text>
</comment>
<dbReference type="InterPro" id="IPR011698">
    <property type="entry name" value="GATase_3"/>
</dbReference>
<dbReference type="NCBIfam" id="NF001989">
    <property type="entry name" value="PRK00784.1"/>
    <property type="match status" value="1"/>
</dbReference>
<comment type="function">
    <text evidence="6 7">Catalyzes amidations at positions B, D, E, and G on adenosylcobyrinic A,C-diamide. NH(2) groups are provided by glutamine, and one molecule of ATP is hydrogenolyzed for each amidation.</text>
</comment>
<dbReference type="GO" id="GO:0015420">
    <property type="term" value="F:ABC-type vitamin B12 transporter activity"/>
    <property type="evidence" value="ECO:0007669"/>
    <property type="project" value="UniProtKB-UniRule"/>
</dbReference>
<dbReference type="InterPro" id="IPR033949">
    <property type="entry name" value="CobQ_GATase1"/>
</dbReference>
<protein>
    <recommendedName>
        <fullName evidence="3 7">Cobyric acid synthase</fullName>
    </recommendedName>
</protein>
<reference evidence="10 11" key="1">
    <citation type="submission" date="2020-01" db="EMBL/GenBank/DDBJ databases">
        <title>Sphingomonas sp. C33 whole genome sequece.</title>
        <authorList>
            <person name="Park C."/>
        </authorList>
    </citation>
    <scope>NUCLEOTIDE SEQUENCE [LARGE SCALE GENOMIC DNA]</scope>
    <source>
        <strain evidence="10 11">C33</strain>
    </source>
</reference>
<dbReference type="CDD" id="cd05389">
    <property type="entry name" value="CobQ_N"/>
    <property type="match status" value="1"/>
</dbReference>
<dbReference type="NCBIfam" id="TIGR00313">
    <property type="entry name" value="cobQ"/>
    <property type="match status" value="1"/>
</dbReference>
<keyword evidence="11" id="KW-1185">Reference proteome</keyword>
<dbReference type="UniPathway" id="UPA00148"/>
<evidence type="ECO:0000256" key="4">
    <source>
        <dbReference type="ARBA" id="ARBA00022573"/>
    </source>
</evidence>
<dbReference type="InterPro" id="IPR002586">
    <property type="entry name" value="CobQ/CobB/MinD/ParA_Nub-bd_dom"/>
</dbReference>
<dbReference type="RefSeq" id="WP_160592721.1">
    <property type="nucleotide sequence ID" value="NZ_CP047895.1"/>
</dbReference>
<feature type="domain" description="CobB/CobQ-like glutamine amidotransferase" evidence="9">
    <location>
        <begin position="248"/>
        <end position="432"/>
    </location>
</feature>
<dbReference type="KEGG" id="schy:GVO57_08080"/>
<evidence type="ECO:0000259" key="8">
    <source>
        <dbReference type="Pfam" id="PF01656"/>
    </source>
</evidence>
<dbReference type="SUPFAM" id="SSF52317">
    <property type="entry name" value="Class I glutamine amidotransferase-like"/>
    <property type="match status" value="1"/>
</dbReference>
<dbReference type="InterPro" id="IPR047045">
    <property type="entry name" value="CobQ_N"/>
</dbReference>
<dbReference type="InterPro" id="IPR027417">
    <property type="entry name" value="P-loop_NTPase"/>
</dbReference>
<dbReference type="CDD" id="cd01750">
    <property type="entry name" value="GATase1_CobQ"/>
    <property type="match status" value="1"/>
</dbReference>
<feature type="domain" description="CobQ/CobB/MinD/ParA nucleotide binding" evidence="8">
    <location>
        <begin position="1"/>
        <end position="232"/>
    </location>
</feature>
<evidence type="ECO:0000313" key="11">
    <source>
        <dbReference type="Proteomes" id="UP000464468"/>
    </source>
</evidence>
<evidence type="ECO:0000256" key="1">
    <source>
        <dbReference type="ARBA" id="ARBA00004953"/>
    </source>
</evidence>
<evidence type="ECO:0000256" key="2">
    <source>
        <dbReference type="ARBA" id="ARBA00006205"/>
    </source>
</evidence>
<dbReference type="Pfam" id="PF01656">
    <property type="entry name" value="CbiA"/>
    <property type="match status" value="1"/>
</dbReference>
<dbReference type="PANTHER" id="PTHR21343:SF1">
    <property type="entry name" value="COBYRIC ACID SYNTHASE"/>
    <property type="match status" value="1"/>
</dbReference>
<evidence type="ECO:0000256" key="7">
    <source>
        <dbReference type="HAMAP-Rule" id="MF_00028"/>
    </source>
</evidence>
<evidence type="ECO:0000259" key="9">
    <source>
        <dbReference type="Pfam" id="PF07685"/>
    </source>
</evidence>
<keyword evidence="4 7" id="KW-0169">Cobalamin biosynthesis</keyword>
<dbReference type="InterPro" id="IPR004459">
    <property type="entry name" value="CobQ_synth"/>
</dbReference>
<dbReference type="Gene3D" id="3.40.50.300">
    <property type="entry name" value="P-loop containing nucleotide triphosphate hydrolases"/>
    <property type="match status" value="1"/>
</dbReference>
<keyword evidence="5 7" id="KW-0315">Glutamine amidotransferase</keyword>
<dbReference type="PANTHER" id="PTHR21343">
    <property type="entry name" value="DETHIOBIOTIN SYNTHETASE"/>
    <property type="match status" value="1"/>
</dbReference>